<reference evidence="2" key="1">
    <citation type="journal article" date="2013" name="J. Plant Res.">
        <title>Effect of fungi and light on seed germination of three Opuntia species from semiarid lands of central Mexico.</title>
        <authorList>
            <person name="Delgado-Sanchez P."/>
            <person name="Jimenez-Bremont J.F."/>
            <person name="Guerrero-Gonzalez Mde L."/>
            <person name="Flores J."/>
        </authorList>
    </citation>
    <scope>NUCLEOTIDE SEQUENCE</scope>
    <source>
        <tissue evidence="2">Cladode</tissue>
    </source>
</reference>
<dbReference type="EMBL" id="GISG01174349">
    <property type="protein sequence ID" value="MBA4652343.1"/>
    <property type="molecule type" value="Transcribed_RNA"/>
</dbReference>
<keyword evidence="1" id="KW-0812">Transmembrane</keyword>
<organism evidence="2">
    <name type="scientific">Opuntia streptacantha</name>
    <name type="common">Prickly pear cactus</name>
    <name type="synonym">Opuntia cardona</name>
    <dbReference type="NCBI Taxonomy" id="393608"/>
    <lineage>
        <taxon>Eukaryota</taxon>
        <taxon>Viridiplantae</taxon>
        <taxon>Streptophyta</taxon>
        <taxon>Embryophyta</taxon>
        <taxon>Tracheophyta</taxon>
        <taxon>Spermatophyta</taxon>
        <taxon>Magnoliopsida</taxon>
        <taxon>eudicotyledons</taxon>
        <taxon>Gunneridae</taxon>
        <taxon>Pentapetalae</taxon>
        <taxon>Caryophyllales</taxon>
        <taxon>Cactineae</taxon>
        <taxon>Cactaceae</taxon>
        <taxon>Opuntioideae</taxon>
        <taxon>Opuntia</taxon>
    </lineage>
</organism>
<sequence>MRQCGCLMMGLLIDHPFSCYVFGLVVCLISMVATSSEFQINKPNLSHDGSLPLVFEAWPCVRYFTIISALTWCFSFFVKMPWNWIWAAYLSHSRHLVFARCLRHRF</sequence>
<keyword evidence="1" id="KW-1133">Transmembrane helix</keyword>
<dbReference type="EMBL" id="GISG01174345">
    <property type="protein sequence ID" value="MBA4652340.1"/>
    <property type="molecule type" value="Transcribed_RNA"/>
</dbReference>
<feature type="transmembrane region" description="Helical" evidence="1">
    <location>
        <begin position="20"/>
        <end position="40"/>
    </location>
</feature>
<evidence type="ECO:0000256" key="1">
    <source>
        <dbReference type="SAM" id="Phobius"/>
    </source>
</evidence>
<dbReference type="EMBL" id="GISG01174348">
    <property type="protein sequence ID" value="MBA4652342.1"/>
    <property type="molecule type" value="Transcribed_RNA"/>
</dbReference>
<keyword evidence="1" id="KW-0472">Membrane</keyword>
<dbReference type="EMBL" id="GISG01174344">
    <property type="protein sequence ID" value="MBA4652339.1"/>
    <property type="molecule type" value="Transcribed_RNA"/>
</dbReference>
<dbReference type="EMBL" id="GISG01174338">
    <property type="protein sequence ID" value="MBA4652336.1"/>
    <property type="molecule type" value="Transcribed_RNA"/>
</dbReference>
<dbReference type="AlphaFoldDB" id="A0A7C8ZWI5"/>
<reference evidence="2" key="2">
    <citation type="submission" date="2020-07" db="EMBL/GenBank/DDBJ databases">
        <authorList>
            <person name="Vera ALvarez R."/>
            <person name="Arias-Moreno D.M."/>
            <person name="Jimenez-Jacinto V."/>
            <person name="Jimenez-Bremont J.F."/>
            <person name="Swaminathan K."/>
            <person name="Moose S.P."/>
            <person name="Guerrero-Gonzalez M.L."/>
            <person name="Marino-Ramirez L."/>
            <person name="Landsman D."/>
            <person name="Rodriguez-Kessler M."/>
            <person name="Delgado-Sanchez P."/>
        </authorList>
    </citation>
    <scope>NUCLEOTIDE SEQUENCE</scope>
    <source>
        <tissue evidence="2">Cladode</tissue>
    </source>
</reference>
<name>A0A7C8ZWI5_OPUST</name>
<feature type="transmembrane region" description="Helical" evidence="1">
    <location>
        <begin position="60"/>
        <end position="78"/>
    </location>
</feature>
<dbReference type="EMBL" id="GISG01174341">
    <property type="protein sequence ID" value="MBA4652337.1"/>
    <property type="molecule type" value="Transcribed_RNA"/>
</dbReference>
<accession>A0A7C8ZWI5</accession>
<evidence type="ECO:0000313" key="2">
    <source>
        <dbReference type="EMBL" id="MBA4652337.1"/>
    </source>
</evidence>
<proteinExistence type="predicted"/>
<dbReference type="EMBL" id="GISG01174342">
    <property type="protein sequence ID" value="MBA4652338.1"/>
    <property type="molecule type" value="Transcribed_RNA"/>
</dbReference>
<protein>
    <submittedName>
        <fullName evidence="2">Uncharacterized protein</fullName>
    </submittedName>
</protein>